<organism evidence="1 2">
    <name type="scientific">Halodesulfovibrio marinisediminis DSM 17456</name>
    <dbReference type="NCBI Taxonomy" id="1121457"/>
    <lineage>
        <taxon>Bacteria</taxon>
        <taxon>Pseudomonadati</taxon>
        <taxon>Thermodesulfobacteriota</taxon>
        <taxon>Desulfovibrionia</taxon>
        <taxon>Desulfovibrionales</taxon>
        <taxon>Desulfovibrionaceae</taxon>
        <taxon>Halodesulfovibrio</taxon>
    </lineage>
</organism>
<protein>
    <submittedName>
        <fullName evidence="1">Uncharacterized protein</fullName>
    </submittedName>
</protein>
<keyword evidence="2" id="KW-1185">Reference proteome</keyword>
<evidence type="ECO:0000313" key="1">
    <source>
        <dbReference type="EMBL" id="SIO15434.1"/>
    </source>
</evidence>
<gene>
    <name evidence="1" type="ORF">SAMN02745161_2037</name>
</gene>
<dbReference type="Proteomes" id="UP000184694">
    <property type="component" value="Unassembled WGS sequence"/>
</dbReference>
<proteinExistence type="predicted"/>
<dbReference type="EMBL" id="FSRG01000005">
    <property type="protein sequence ID" value="SIO15434.1"/>
    <property type="molecule type" value="Genomic_DNA"/>
</dbReference>
<dbReference type="AlphaFoldDB" id="A0A1N6H6M5"/>
<name>A0A1N6H6M5_9BACT</name>
<dbReference type="OrthoDB" id="5465020at2"/>
<accession>A0A1N6H6M5</accession>
<sequence length="281" mass="30865">MTSKRKLLLITVILLGSAMLIDSFLLIDHNKKLAVEMLEDVNKRAISVNCEKVDAGVLSIKYSGLSIQPKGSNNPHETITIDSMTIAKLPSLTMLISRDMKQGKTSINCNGVTVPLNQSMSKEYGAGALKLNFAASSDINDRDVMTAATIDIPEVGSITSDISLDVDPKLYELNDKIDQRTLIRFIALKGFKFTLKNNGGVQELLTAAHIQKATITKAERDIHKISAVDYQADLNSFIDGSKKLSLDFSFPDNKSVPLNQLFLAMLFRSPDDPSKIKITSF</sequence>
<dbReference type="RefSeq" id="WP_074216814.1">
    <property type="nucleotide sequence ID" value="NZ_FSRG01000005.1"/>
</dbReference>
<evidence type="ECO:0000313" key="2">
    <source>
        <dbReference type="Proteomes" id="UP000184694"/>
    </source>
</evidence>
<reference evidence="2" key="1">
    <citation type="submission" date="2016-11" db="EMBL/GenBank/DDBJ databases">
        <authorList>
            <person name="Varghese N."/>
            <person name="Submissions S."/>
        </authorList>
    </citation>
    <scope>NUCLEOTIDE SEQUENCE [LARGE SCALE GENOMIC DNA]</scope>
    <source>
        <strain evidence="2">DSM 17456</strain>
    </source>
</reference>